<dbReference type="InterPro" id="IPR000120">
    <property type="entry name" value="Amidase"/>
</dbReference>
<comment type="caution">
    <text evidence="3">The sequence shown here is derived from an EMBL/GenBank/DDBJ whole genome shotgun (WGS) entry which is preliminary data.</text>
</comment>
<sequence>MNGSITVALTVEKYARTLLSSITQRDEAVNAWAYLDPESVIEQARRLDKVPFDRRGPLHEVDVAVKDIIYMKDMPTQALLLGKTATAKFAATNKSSKTRNPHGPNRTPGGSSSGSGAAPTWNSISREGVKIYSLLFDTVGIYTRSIEDLKLLADALGVRNDEPAQGPFGVRGTRKFGFQSHALHTPVVNVPGFKGEHVSKAVGEIFEAEGGWKRGL</sequence>
<keyword evidence="4" id="KW-1185">Reference proteome</keyword>
<accession>A0AA38R9T7</accession>
<evidence type="ECO:0000313" key="4">
    <source>
        <dbReference type="Proteomes" id="UP001174694"/>
    </source>
</evidence>
<dbReference type="GO" id="GO:0003824">
    <property type="term" value="F:catalytic activity"/>
    <property type="evidence" value="ECO:0007669"/>
    <property type="project" value="InterPro"/>
</dbReference>
<dbReference type="Gene3D" id="3.90.1300.10">
    <property type="entry name" value="Amidase signature (AS) domain"/>
    <property type="match status" value="2"/>
</dbReference>
<evidence type="ECO:0000259" key="2">
    <source>
        <dbReference type="Pfam" id="PF01425"/>
    </source>
</evidence>
<dbReference type="InterPro" id="IPR036928">
    <property type="entry name" value="AS_sf"/>
</dbReference>
<feature type="region of interest" description="Disordered" evidence="1">
    <location>
        <begin position="91"/>
        <end position="119"/>
    </location>
</feature>
<reference evidence="3" key="1">
    <citation type="submission" date="2022-07" db="EMBL/GenBank/DDBJ databases">
        <title>Fungi with potential for degradation of polypropylene.</title>
        <authorList>
            <person name="Gostincar C."/>
        </authorList>
    </citation>
    <scope>NUCLEOTIDE SEQUENCE</scope>
    <source>
        <strain evidence="3">EXF-13308</strain>
    </source>
</reference>
<organism evidence="3 4">
    <name type="scientific">Pleurostoma richardsiae</name>
    <dbReference type="NCBI Taxonomy" id="41990"/>
    <lineage>
        <taxon>Eukaryota</taxon>
        <taxon>Fungi</taxon>
        <taxon>Dikarya</taxon>
        <taxon>Ascomycota</taxon>
        <taxon>Pezizomycotina</taxon>
        <taxon>Sordariomycetes</taxon>
        <taxon>Sordariomycetidae</taxon>
        <taxon>Calosphaeriales</taxon>
        <taxon>Pleurostomataceae</taxon>
        <taxon>Pleurostoma</taxon>
    </lineage>
</organism>
<dbReference type="Proteomes" id="UP001174694">
    <property type="component" value="Unassembled WGS sequence"/>
</dbReference>
<gene>
    <name evidence="3" type="ORF">NKR23_g6723</name>
</gene>
<evidence type="ECO:0000313" key="3">
    <source>
        <dbReference type="EMBL" id="KAJ9142987.1"/>
    </source>
</evidence>
<dbReference type="Pfam" id="PF01425">
    <property type="entry name" value="Amidase"/>
    <property type="match status" value="1"/>
</dbReference>
<proteinExistence type="predicted"/>
<dbReference type="AlphaFoldDB" id="A0AA38R9T7"/>
<dbReference type="InterPro" id="IPR023631">
    <property type="entry name" value="Amidase_dom"/>
</dbReference>
<dbReference type="PANTHER" id="PTHR11895">
    <property type="entry name" value="TRANSAMIDASE"/>
    <property type="match status" value="1"/>
</dbReference>
<feature type="domain" description="Amidase" evidence="2">
    <location>
        <begin position="16"/>
        <end position="77"/>
    </location>
</feature>
<evidence type="ECO:0000256" key="1">
    <source>
        <dbReference type="SAM" id="MobiDB-lite"/>
    </source>
</evidence>
<dbReference type="SUPFAM" id="SSF75304">
    <property type="entry name" value="Amidase signature (AS) enzymes"/>
    <property type="match status" value="1"/>
</dbReference>
<name>A0AA38R9T7_9PEZI</name>
<protein>
    <recommendedName>
        <fullName evidence="2">Amidase domain-containing protein</fullName>
    </recommendedName>
</protein>
<dbReference type="PANTHER" id="PTHR11895:SF67">
    <property type="entry name" value="AMIDASE DOMAIN-CONTAINING PROTEIN"/>
    <property type="match status" value="1"/>
</dbReference>
<dbReference type="EMBL" id="JANBVO010000020">
    <property type="protein sequence ID" value="KAJ9142987.1"/>
    <property type="molecule type" value="Genomic_DNA"/>
</dbReference>